<evidence type="ECO:0000313" key="2">
    <source>
        <dbReference type="EMBL" id="MDH6180781.1"/>
    </source>
</evidence>
<feature type="transmembrane region" description="Helical" evidence="1">
    <location>
        <begin position="82"/>
        <end position="99"/>
    </location>
</feature>
<evidence type="ECO:0008006" key="4">
    <source>
        <dbReference type="Google" id="ProtNLM"/>
    </source>
</evidence>
<evidence type="ECO:0000313" key="3">
    <source>
        <dbReference type="Proteomes" id="UP001160142"/>
    </source>
</evidence>
<reference evidence="2 3" key="1">
    <citation type="submission" date="2023-04" db="EMBL/GenBank/DDBJ databases">
        <title>Genome Encyclopedia of Bacteria and Archaea VI: Functional Genomics of Type Strains.</title>
        <authorList>
            <person name="Whitman W."/>
        </authorList>
    </citation>
    <scope>NUCLEOTIDE SEQUENCE [LARGE SCALE GENOMIC DNA]</scope>
    <source>
        <strain evidence="2 3">SG_E_30_P1</strain>
    </source>
</reference>
<feature type="transmembrane region" description="Helical" evidence="1">
    <location>
        <begin position="135"/>
        <end position="153"/>
    </location>
</feature>
<proteinExistence type="predicted"/>
<dbReference type="Proteomes" id="UP001160142">
    <property type="component" value="Unassembled WGS sequence"/>
</dbReference>
<dbReference type="EMBL" id="JARXVQ010000001">
    <property type="protein sequence ID" value="MDH6180781.1"/>
    <property type="molecule type" value="Genomic_DNA"/>
</dbReference>
<keyword evidence="1" id="KW-0472">Membrane</keyword>
<keyword evidence="1" id="KW-1133">Transmembrane helix</keyword>
<sequence>MRSSDQPPIGANDGSSSARDIDARGVGRIQMTALIGTIAIAGVVGVWAYFLPREFYDHFPVVLGEWISQDGPYNEHLIRDHGAQYLALGLASVLGLFWRSQIGYRLLGVAWTTFGVLHFTYHVTHLEHMSVSDQISQVTVLAVAVLLGVGLFIRPRPATS</sequence>
<organism evidence="2 3">
    <name type="scientific">Antiquaquibacter oligotrophicus</name>
    <dbReference type="NCBI Taxonomy" id="2880260"/>
    <lineage>
        <taxon>Bacteria</taxon>
        <taxon>Bacillati</taxon>
        <taxon>Actinomycetota</taxon>
        <taxon>Actinomycetes</taxon>
        <taxon>Micrococcales</taxon>
        <taxon>Microbacteriaceae</taxon>
        <taxon>Antiquaquibacter</taxon>
    </lineage>
</organism>
<feature type="transmembrane region" description="Helical" evidence="1">
    <location>
        <begin position="29"/>
        <end position="50"/>
    </location>
</feature>
<name>A0ABT6KLB2_9MICO</name>
<comment type="caution">
    <text evidence="2">The sequence shown here is derived from an EMBL/GenBank/DDBJ whole genome shotgun (WGS) entry which is preliminary data.</text>
</comment>
<keyword evidence="3" id="KW-1185">Reference proteome</keyword>
<protein>
    <recommendedName>
        <fullName evidence="4">DUF4383 domain-containing protein</fullName>
    </recommendedName>
</protein>
<accession>A0ABT6KLB2</accession>
<feature type="transmembrane region" description="Helical" evidence="1">
    <location>
        <begin position="106"/>
        <end position="123"/>
    </location>
</feature>
<gene>
    <name evidence="2" type="ORF">M2152_000963</name>
</gene>
<keyword evidence="1" id="KW-0812">Transmembrane</keyword>
<evidence type="ECO:0000256" key="1">
    <source>
        <dbReference type="SAM" id="Phobius"/>
    </source>
</evidence>